<evidence type="ECO:0000256" key="16">
    <source>
        <dbReference type="HAMAP-Rule" id="MF_00037"/>
    </source>
</evidence>
<evidence type="ECO:0000256" key="4">
    <source>
        <dbReference type="ARBA" id="ARBA00004752"/>
    </source>
</evidence>
<comment type="caution">
    <text evidence="18">The sequence shown here is derived from an EMBL/GenBank/DDBJ whole genome shotgun (WGS) entry which is preliminary data.</text>
</comment>
<comment type="caution">
    <text evidence="16">Lacks conserved residue(s) required for the propagation of feature annotation.</text>
</comment>
<evidence type="ECO:0000256" key="6">
    <source>
        <dbReference type="ARBA" id="ARBA00022618"/>
    </source>
</evidence>
<feature type="domain" description="FAD-binding PCMH-type" evidence="17">
    <location>
        <begin position="28"/>
        <end position="213"/>
    </location>
</feature>
<keyword evidence="6 16" id="KW-0132">Cell division</keyword>
<dbReference type="SUPFAM" id="SSF56194">
    <property type="entry name" value="Uridine diphospho-N-Acetylenolpyruvylglucosamine reductase, MurB, C-terminal domain"/>
    <property type="match status" value="1"/>
</dbReference>
<evidence type="ECO:0000256" key="15">
    <source>
        <dbReference type="ARBA" id="ARBA00048914"/>
    </source>
</evidence>
<dbReference type="HAMAP" id="MF_00037">
    <property type="entry name" value="MurB"/>
    <property type="match status" value="1"/>
</dbReference>
<dbReference type="PANTHER" id="PTHR21071">
    <property type="entry name" value="UDP-N-ACETYLENOLPYRUVOYLGLUCOSAMINE REDUCTASE"/>
    <property type="match status" value="1"/>
</dbReference>
<evidence type="ECO:0000256" key="12">
    <source>
        <dbReference type="ARBA" id="ARBA00023002"/>
    </source>
</evidence>
<dbReference type="InterPro" id="IPR016167">
    <property type="entry name" value="FAD-bd_PCMH_sub1"/>
</dbReference>
<dbReference type="InterPro" id="IPR016166">
    <property type="entry name" value="FAD-bd_PCMH"/>
</dbReference>
<evidence type="ECO:0000256" key="8">
    <source>
        <dbReference type="ARBA" id="ARBA00022827"/>
    </source>
</evidence>
<proteinExistence type="inferred from homology"/>
<comment type="function">
    <text evidence="2 16">Cell wall formation.</text>
</comment>
<dbReference type="PROSITE" id="PS51387">
    <property type="entry name" value="FAD_PCMH"/>
    <property type="match status" value="1"/>
</dbReference>
<evidence type="ECO:0000313" key="19">
    <source>
        <dbReference type="Proteomes" id="UP000229561"/>
    </source>
</evidence>
<keyword evidence="12 16" id="KW-0560">Oxidoreductase</keyword>
<evidence type="ECO:0000256" key="10">
    <source>
        <dbReference type="ARBA" id="ARBA00022960"/>
    </source>
</evidence>
<dbReference type="NCBIfam" id="TIGR00179">
    <property type="entry name" value="murB"/>
    <property type="match status" value="1"/>
</dbReference>
<gene>
    <name evidence="16 18" type="primary">murB</name>
    <name evidence="18" type="ORF">CO001_04395</name>
</gene>
<evidence type="ECO:0000256" key="13">
    <source>
        <dbReference type="ARBA" id="ARBA00023306"/>
    </source>
</evidence>
<dbReference type="SUPFAM" id="SSF56176">
    <property type="entry name" value="FAD-binding/transporter-associated domain-like"/>
    <property type="match status" value="1"/>
</dbReference>
<keyword evidence="10 16" id="KW-0133">Cell shape</keyword>
<dbReference type="Proteomes" id="UP000229561">
    <property type="component" value="Unassembled WGS sequence"/>
</dbReference>
<comment type="catalytic activity">
    <reaction evidence="15 16">
        <text>UDP-N-acetyl-alpha-D-muramate + NADP(+) = UDP-N-acetyl-3-O-(1-carboxyvinyl)-alpha-D-glucosamine + NADPH + H(+)</text>
        <dbReference type="Rhea" id="RHEA:12248"/>
        <dbReference type="ChEBI" id="CHEBI:15378"/>
        <dbReference type="ChEBI" id="CHEBI:57783"/>
        <dbReference type="ChEBI" id="CHEBI:58349"/>
        <dbReference type="ChEBI" id="CHEBI:68483"/>
        <dbReference type="ChEBI" id="CHEBI:70757"/>
        <dbReference type="EC" id="1.3.1.98"/>
    </reaction>
</comment>
<evidence type="ECO:0000256" key="11">
    <source>
        <dbReference type="ARBA" id="ARBA00022984"/>
    </source>
</evidence>
<dbReference type="UniPathway" id="UPA00219"/>
<accession>A0A2M7IH84</accession>
<feature type="active site" description="Proton donor" evidence="16">
    <location>
        <position position="240"/>
    </location>
</feature>
<keyword evidence="5 16" id="KW-0963">Cytoplasm</keyword>
<dbReference type="AlphaFoldDB" id="A0A2M7IH84"/>
<sequence>MIINKKMAISGKLNIQENVILANYTTFRIGGPAKYFVEVNSVQEIKDAILWARRRSPGASYGGQAKQNPSAGGLRYFILGGGSNLLVSDEGFKGLVIKMQNANIKMQSDNVKCKITAEAGAPFVKIILETTKAGYSGAEWGFGIPGTIGGAICGNAHRLGQSIAPIVESVEILDSSLENKILQNNECGFDYGKSRFKKTGEIILSANLIFKKQEQKIIDEVLEQAKAVIRRHPPFPSAGCAFKNYELKDKEDALLKNHPELKSRVRKGKIGVGFLIDQCGLKGKQIGGAKIWEGHANYIVNVGGAKASDIIELINLCKKSVKEKFGIKLEEEIRYLGF</sequence>
<dbReference type="EMBL" id="PFGY01000125">
    <property type="protein sequence ID" value="PIW75862.1"/>
    <property type="molecule type" value="Genomic_DNA"/>
</dbReference>
<dbReference type="InterPro" id="IPR036635">
    <property type="entry name" value="MurB_C_sf"/>
</dbReference>
<comment type="similarity">
    <text evidence="16">Belongs to the MurB family.</text>
</comment>
<comment type="subcellular location">
    <subcellularLocation>
        <location evidence="3 16">Cytoplasm</location>
    </subcellularLocation>
</comment>
<feature type="active site" evidence="16">
    <location>
        <position position="332"/>
    </location>
</feature>
<evidence type="ECO:0000259" key="17">
    <source>
        <dbReference type="PROSITE" id="PS51387"/>
    </source>
</evidence>
<evidence type="ECO:0000256" key="7">
    <source>
        <dbReference type="ARBA" id="ARBA00022630"/>
    </source>
</evidence>
<dbReference type="Pfam" id="PF01565">
    <property type="entry name" value="FAD_binding_4"/>
    <property type="match status" value="1"/>
</dbReference>
<evidence type="ECO:0000256" key="9">
    <source>
        <dbReference type="ARBA" id="ARBA00022857"/>
    </source>
</evidence>
<dbReference type="InterPro" id="IPR006094">
    <property type="entry name" value="Oxid_FAD_bind_N"/>
</dbReference>
<dbReference type="Pfam" id="PF02873">
    <property type="entry name" value="MurB_C"/>
    <property type="match status" value="1"/>
</dbReference>
<keyword evidence="7 16" id="KW-0285">Flavoprotein</keyword>
<dbReference type="GO" id="GO:0009252">
    <property type="term" value="P:peptidoglycan biosynthetic process"/>
    <property type="evidence" value="ECO:0007669"/>
    <property type="project" value="UniProtKB-UniRule"/>
</dbReference>
<dbReference type="Gene3D" id="3.90.78.10">
    <property type="entry name" value="UDP-N-acetylenolpyruvoylglucosamine reductase, C-terminal domain"/>
    <property type="match status" value="1"/>
</dbReference>
<organism evidence="18 19">
    <name type="scientific">Candidatus Portnoybacteria bacterium CG_4_8_14_3_um_filter_40_10</name>
    <dbReference type="NCBI Taxonomy" id="1974801"/>
    <lineage>
        <taxon>Bacteria</taxon>
        <taxon>Candidatus Portnoyibacteriota</taxon>
    </lineage>
</organism>
<keyword evidence="14 16" id="KW-0961">Cell wall biogenesis/degradation</keyword>
<name>A0A2M7IH84_9BACT</name>
<keyword evidence="13 16" id="KW-0131">Cell cycle</keyword>
<dbReference type="GO" id="GO:0051301">
    <property type="term" value="P:cell division"/>
    <property type="evidence" value="ECO:0007669"/>
    <property type="project" value="UniProtKB-KW"/>
</dbReference>
<reference evidence="19" key="1">
    <citation type="submission" date="2017-09" db="EMBL/GenBank/DDBJ databases">
        <title>Depth-based differentiation of microbial function through sediment-hosted aquifers and enrichment of novel symbionts in the deep terrestrial subsurface.</title>
        <authorList>
            <person name="Probst A.J."/>
            <person name="Ladd B."/>
            <person name="Jarett J.K."/>
            <person name="Geller-Mcgrath D.E."/>
            <person name="Sieber C.M.K."/>
            <person name="Emerson J.B."/>
            <person name="Anantharaman K."/>
            <person name="Thomas B.C."/>
            <person name="Malmstrom R."/>
            <person name="Stieglmeier M."/>
            <person name="Klingl A."/>
            <person name="Woyke T."/>
            <person name="Ryan C.M."/>
            <person name="Banfield J.F."/>
        </authorList>
    </citation>
    <scope>NUCLEOTIDE SEQUENCE [LARGE SCALE GENOMIC DNA]</scope>
</reference>
<evidence type="ECO:0000256" key="1">
    <source>
        <dbReference type="ARBA" id="ARBA00001974"/>
    </source>
</evidence>
<comment type="cofactor">
    <cofactor evidence="1 16">
        <name>FAD</name>
        <dbReference type="ChEBI" id="CHEBI:57692"/>
    </cofactor>
</comment>
<keyword evidence="8 16" id="KW-0274">FAD</keyword>
<dbReference type="GO" id="GO:0008762">
    <property type="term" value="F:UDP-N-acetylmuramate dehydrogenase activity"/>
    <property type="evidence" value="ECO:0007669"/>
    <property type="project" value="UniProtKB-UniRule"/>
</dbReference>
<dbReference type="InterPro" id="IPR011601">
    <property type="entry name" value="MurB_C"/>
</dbReference>
<evidence type="ECO:0000313" key="18">
    <source>
        <dbReference type="EMBL" id="PIW75862.1"/>
    </source>
</evidence>
<evidence type="ECO:0000256" key="14">
    <source>
        <dbReference type="ARBA" id="ARBA00023316"/>
    </source>
</evidence>
<dbReference type="GO" id="GO:0008360">
    <property type="term" value="P:regulation of cell shape"/>
    <property type="evidence" value="ECO:0007669"/>
    <property type="project" value="UniProtKB-KW"/>
</dbReference>
<dbReference type="InterPro" id="IPR016169">
    <property type="entry name" value="FAD-bd_PCMH_sub2"/>
</dbReference>
<comment type="pathway">
    <text evidence="4 16">Cell wall biogenesis; peptidoglycan biosynthesis.</text>
</comment>
<dbReference type="InterPro" id="IPR036318">
    <property type="entry name" value="FAD-bd_PCMH-like_sf"/>
</dbReference>
<evidence type="ECO:0000256" key="5">
    <source>
        <dbReference type="ARBA" id="ARBA00022490"/>
    </source>
</evidence>
<dbReference type="Gene3D" id="3.30.43.10">
    <property type="entry name" value="Uridine Diphospho-n-acetylenolpyruvylglucosamine Reductase, domain 2"/>
    <property type="match status" value="1"/>
</dbReference>
<keyword evidence="11 16" id="KW-0573">Peptidoglycan synthesis</keyword>
<evidence type="ECO:0000256" key="3">
    <source>
        <dbReference type="ARBA" id="ARBA00004496"/>
    </source>
</evidence>
<dbReference type="Gene3D" id="3.30.465.10">
    <property type="match status" value="1"/>
</dbReference>
<dbReference type="GO" id="GO:0005829">
    <property type="term" value="C:cytosol"/>
    <property type="evidence" value="ECO:0007669"/>
    <property type="project" value="TreeGrafter"/>
</dbReference>
<keyword evidence="9 16" id="KW-0521">NADP</keyword>
<evidence type="ECO:0000256" key="2">
    <source>
        <dbReference type="ARBA" id="ARBA00003921"/>
    </source>
</evidence>
<dbReference type="GO" id="GO:0071555">
    <property type="term" value="P:cell wall organization"/>
    <property type="evidence" value="ECO:0007669"/>
    <property type="project" value="UniProtKB-KW"/>
</dbReference>
<dbReference type="InterPro" id="IPR003170">
    <property type="entry name" value="MurB"/>
</dbReference>
<dbReference type="PANTHER" id="PTHR21071:SF4">
    <property type="entry name" value="UDP-N-ACETYLENOLPYRUVOYLGLUCOSAMINE REDUCTASE"/>
    <property type="match status" value="1"/>
</dbReference>
<protein>
    <recommendedName>
        <fullName evidence="16">UDP-N-acetylenolpyruvoylglucosamine reductase</fullName>
        <ecNumber evidence="16">1.3.1.98</ecNumber>
    </recommendedName>
    <alternativeName>
        <fullName evidence="16">UDP-N-acetylmuramate dehydrogenase</fullName>
    </alternativeName>
</protein>
<dbReference type="EC" id="1.3.1.98" evidence="16"/>
<dbReference type="GO" id="GO:0071949">
    <property type="term" value="F:FAD binding"/>
    <property type="evidence" value="ECO:0007669"/>
    <property type="project" value="InterPro"/>
</dbReference>